<organism evidence="2 3">
    <name type="scientific">Yersinia intermedia</name>
    <dbReference type="NCBI Taxonomy" id="631"/>
    <lineage>
        <taxon>Bacteria</taxon>
        <taxon>Pseudomonadati</taxon>
        <taxon>Pseudomonadota</taxon>
        <taxon>Gammaproteobacteria</taxon>
        <taxon>Enterobacterales</taxon>
        <taxon>Yersiniaceae</taxon>
        <taxon>Yersinia</taxon>
    </lineage>
</organism>
<dbReference type="AlphaFoldDB" id="A0A0H5LRJ5"/>
<dbReference type="Pfam" id="PF04965">
    <property type="entry name" value="GPW_gp25"/>
    <property type="match status" value="1"/>
</dbReference>
<gene>
    <name evidence="2" type="primary">gpW</name>
    <name evidence="2" type="ORF">ERS008476_00589</name>
</gene>
<dbReference type="RefSeq" id="WP_050139890.1">
    <property type="nucleotide sequence ID" value="NZ_CWJI01000001.1"/>
</dbReference>
<sequence length="116" mass="12889">MMYLGMNAQTGRRITDMEHITQSITDIVSTPVTTRCMRRGYGSLLSDLIDDPQNPLLRLKAMSAAYSAIMRWEPRIVLTRVILAQPQAGKMTLELHGQRTDLADTFNLAIPIGGDA</sequence>
<dbReference type="InterPro" id="IPR007048">
    <property type="entry name" value="IraD/Gp25-like"/>
</dbReference>
<evidence type="ECO:0000313" key="2">
    <source>
        <dbReference type="EMBL" id="CRY53689.1"/>
    </source>
</evidence>
<dbReference type="SUPFAM" id="SSF160719">
    <property type="entry name" value="gpW/gp25-like"/>
    <property type="match status" value="1"/>
</dbReference>
<name>A0A0H5LRJ5_YERIN</name>
<feature type="domain" description="IraD/Gp25-like" evidence="1">
    <location>
        <begin position="17"/>
        <end position="96"/>
    </location>
</feature>
<dbReference type="Gene3D" id="3.10.450.40">
    <property type="match status" value="1"/>
</dbReference>
<proteinExistence type="predicted"/>
<protein>
    <submittedName>
        <fullName evidence="2">Baseplate assembly protein</fullName>
    </submittedName>
</protein>
<evidence type="ECO:0000313" key="3">
    <source>
        <dbReference type="Proteomes" id="UP000043316"/>
    </source>
</evidence>
<dbReference type="Proteomes" id="UP000043316">
    <property type="component" value="Unassembled WGS sequence"/>
</dbReference>
<accession>A0A0H5LRJ5</accession>
<dbReference type="EMBL" id="CWJI01000001">
    <property type="protein sequence ID" value="CRY53689.1"/>
    <property type="molecule type" value="Genomic_DNA"/>
</dbReference>
<evidence type="ECO:0000259" key="1">
    <source>
        <dbReference type="Pfam" id="PF04965"/>
    </source>
</evidence>
<reference evidence="3" key="1">
    <citation type="submission" date="2015-03" db="EMBL/GenBank/DDBJ databases">
        <authorList>
            <consortium name="Pathogen Informatics"/>
        </authorList>
    </citation>
    <scope>NUCLEOTIDE SEQUENCE [LARGE SCALE GENOMIC DNA]</scope>
    <source>
        <strain evidence="3">R148</strain>
    </source>
</reference>